<dbReference type="SUPFAM" id="SSF55961">
    <property type="entry name" value="Bet v1-like"/>
    <property type="match status" value="1"/>
</dbReference>
<keyword evidence="3" id="KW-1185">Reference proteome</keyword>
<sequence length="375" mass="41517">MHEEVDDQIEVFVNRRTMLVEIEATIDGNNTYNILFDDEAAPKTKRDEKSKAKPSPHSQPLPLAPKRIICAIQPRRTNSYIRVEDLRLSDENMNLTGSKQSLISLDGSGLGPVMSGLVNIGIEEATDESSRWTAVSSTESILSKRNKSEMGHGKIKGMGSWKNAAYGKDVLVWHSKCTRQGHGSEHPIVRSRGIIPASAAQVVDLLRDSSKVMEYNKMSVGREDQHVLTQEENSSVHSLDKCPFLGVSGEAKIMSSKSQPPLVRKPLEFKTLFYARRLEENDGVEFDGVAYITVGRSVWEGADGTTGGNDATATRCEILLSVNLIREVIAENDEKWCELTNISHGVSPGLPMFMVRQVGLMAAENFIKDIRSVFE</sequence>
<name>A0ABD3PBP1_9STRA</name>
<dbReference type="InterPro" id="IPR023393">
    <property type="entry name" value="START-like_dom_sf"/>
</dbReference>
<dbReference type="EMBL" id="JALLPJ020000700">
    <property type="protein sequence ID" value="KAL3785209.1"/>
    <property type="molecule type" value="Genomic_DNA"/>
</dbReference>
<evidence type="ECO:0000256" key="1">
    <source>
        <dbReference type="SAM" id="MobiDB-lite"/>
    </source>
</evidence>
<dbReference type="Gene3D" id="3.30.530.20">
    <property type="match status" value="1"/>
</dbReference>
<dbReference type="Proteomes" id="UP001530400">
    <property type="component" value="Unassembled WGS sequence"/>
</dbReference>
<dbReference type="AlphaFoldDB" id="A0ABD3PBP1"/>
<gene>
    <name evidence="2" type="ORF">ACHAWO_011954</name>
</gene>
<feature type="compositionally biased region" description="Basic and acidic residues" evidence="1">
    <location>
        <begin position="40"/>
        <end position="51"/>
    </location>
</feature>
<comment type="caution">
    <text evidence="2">The sequence shown here is derived from an EMBL/GenBank/DDBJ whole genome shotgun (WGS) entry which is preliminary data.</text>
</comment>
<organism evidence="2 3">
    <name type="scientific">Cyclotella atomus</name>
    <dbReference type="NCBI Taxonomy" id="382360"/>
    <lineage>
        <taxon>Eukaryota</taxon>
        <taxon>Sar</taxon>
        <taxon>Stramenopiles</taxon>
        <taxon>Ochrophyta</taxon>
        <taxon>Bacillariophyta</taxon>
        <taxon>Coscinodiscophyceae</taxon>
        <taxon>Thalassiosirophycidae</taxon>
        <taxon>Stephanodiscales</taxon>
        <taxon>Stephanodiscaceae</taxon>
        <taxon>Cyclotella</taxon>
    </lineage>
</organism>
<evidence type="ECO:0000313" key="2">
    <source>
        <dbReference type="EMBL" id="KAL3785209.1"/>
    </source>
</evidence>
<feature type="region of interest" description="Disordered" evidence="1">
    <location>
        <begin position="39"/>
        <end position="64"/>
    </location>
</feature>
<protein>
    <submittedName>
        <fullName evidence="2">Uncharacterized protein</fullName>
    </submittedName>
</protein>
<evidence type="ECO:0000313" key="3">
    <source>
        <dbReference type="Proteomes" id="UP001530400"/>
    </source>
</evidence>
<proteinExistence type="predicted"/>
<reference evidence="2 3" key="1">
    <citation type="submission" date="2024-10" db="EMBL/GenBank/DDBJ databases">
        <title>Updated reference genomes for cyclostephanoid diatoms.</title>
        <authorList>
            <person name="Roberts W.R."/>
            <person name="Alverson A.J."/>
        </authorList>
    </citation>
    <scope>NUCLEOTIDE SEQUENCE [LARGE SCALE GENOMIC DNA]</scope>
    <source>
        <strain evidence="2 3">AJA010-31</strain>
    </source>
</reference>
<accession>A0ABD3PBP1</accession>